<feature type="compositionally biased region" description="Low complexity" evidence="1">
    <location>
        <begin position="56"/>
        <end position="68"/>
    </location>
</feature>
<feature type="region of interest" description="Disordered" evidence="1">
    <location>
        <begin position="90"/>
        <end position="265"/>
    </location>
</feature>
<proteinExistence type="predicted"/>
<comment type="caution">
    <text evidence="3">The sequence shown here is derived from an EMBL/GenBank/DDBJ whole genome shotgun (WGS) entry which is preliminary data.</text>
</comment>
<sequence length="498" mass="51339">MPDTNDTDAILAKVRSGELSAGDAAALIANLHAASYKAMQDAQTAQAQPPEPPAPQAASQPGMSQQAPVAAAAPCYQPQVPAMPAYAAPTPDAVAEKAQETVPQHPQAPTAQHPSPYEPPAYVPAASASEPHPVYDQPSPAVNPYRQPTPDTTATLPAQDATASQPEVETAYHQASHLPYNPPQETDKYIPVNEMESSSFFTDPEPAEEQEPKKKREKPAKPSKPSRAERKAEKKKAKEEAKAAKAQKRAAGRRGAASPNGPSLTGMEKIAVKVSRLQKVTAGLAVIAILAGGVAVVSEIDANNRIAEAFSGTTEIVAATKTIHAGDEISASDLAFVSVPNSTVADGAITKKDIDDSSKTPVGRVATQYIAKGSQLTNASTAGKDNPESLAAAIGDGMEAVTISVDAQSGMGGMLRVNDRVKVIQPNDGSLGGDGFTVIADSVRIAALDGNFSSGSGSSDGYSTVTLEVTPEQAGKIRTAGGLTLTLPSSADTTESGE</sequence>
<reference evidence="3 4" key="1">
    <citation type="submission" date="2018-08" db="EMBL/GenBank/DDBJ databases">
        <title>A genome reference for cultivated species of the human gut microbiota.</title>
        <authorList>
            <person name="Zou Y."/>
            <person name="Xue W."/>
            <person name="Luo G."/>
        </authorList>
    </citation>
    <scope>NUCLEOTIDE SEQUENCE [LARGE SCALE GENOMIC DNA]</scope>
    <source>
        <strain evidence="3 4">AM22-12LB</strain>
    </source>
</reference>
<evidence type="ECO:0000259" key="2">
    <source>
        <dbReference type="SMART" id="SM00858"/>
    </source>
</evidence>
<feature type="compositionally biased region" description="Low complexity" evidence="1">
    <location>
        <begin position="103"/>
        <end position="115"/>
    </location>
</feature>
<feature type="compositionally biased region" description="Low complexity" evidence="1">
    <location>
        <begin position="36"/>
        <end position="48"/>
    </location>
</feature>
<dbReference type="CDD" id="cd11614">
    <property type="entry name" value="SAF_CpaB_FlgA_like"/>
    <property type="match status" value="1"/>
</dbReference>
<dbReference type="EMBL" id="QRIM01000016">
    <property type="protein sequence ID" value="RHG58978.1"/>
    <property type="molecule type" value="Genomic_DNA"/>
</dbReference>
<dbReference type="RefSeq" id="WP_118218958.1">
    <property type="nucleotide sequence ID" value="NZ_QRIM01000016.1"/>
</dbReference>
<dbReference type="NCBIfam" id="TIGR03177">
    <property type="entry name" value="pilus_cpaB"/>
    <property type="match status" value="1"/>
</dbReference>
<feature type="domain" description="SAF" evidence="2">
    <location>
        <begin position="314"/>
        <end position="382"/>
    </location>
</feature>
<dbReference type="Pfam" id="PF08666">
    <property type="entry name" value="SAF"/>
    <property type="match status" value="1"/>
</dbReference>
<dbReference type="InterPro" id="IPR013974">
    <property type="entry name" value="SAF"/>
</dbReference>
<feature type="compositionally biased region" description="Polar residues" evidence="1">
    <location>
        <begin position="149"/>
        <end position="167"/>
    </location>
</feature>
<dbReference type="InterPro" id="IPR031571">
    <property type="entry name" value="RcpC_dom"/>
</dbReference>
<evidence type="ECO:0000313" key="3">
    <source>
        <dbReference type="EMBL" id="RHG58978.1"/>
    </source>
</evidence>
<dbReference type="Proteomes" id="UP000286595">
    <property type="component" value="Unassembled WGS sequence"/>
</dbReference>
<feature type="region of interest" description="Disordered" evidence="1">
    <location>
        <begin position="36"/>
        <end position="71"/>
    </location>
</feature>
<protein>
    <submittedName>
        <fullName evidence="3">Flp pilus assembly protein CpaB</fullName>
    </submittedName>
</protein>
<accession>A0A3R6KWD7</accession>
<dbReference type="InterPro" id="IPR017592">
    <property type="entry name" value="Pilus_assmbl_Flp-typ_CpaB"/>
</dbReference>
<evidence type="ECO:0000256" key="1">
    <source>
        <dbReference type="SAM" id="MobiDB-lite"/>
    </source>
</evidence>
<dbReference type="AlphaFoldDB" id="A0A3R6KWD7"/>
<evidence type="ECO:0000313" key="4">
    <source>
        <dbReference type="Proteomes" id="UP000286595"/>
    </source>
</evidence>
<feature type="compositionally biased region" description="Basic and acidic residues" evidence="1">
    <location>
        <begin position="226"/>
        <end position="243"/>
    </location>
</feature>
<dbReference type="Pfam" id="PF16976">
    <property type="entry name" value="RcpC"/>
    <property type="match status" value="1"/>
</dbReference>
<organism evidence="3 4">
    <name type="scientific">Coprococcus comes</name>
    <dbReference type="NCBI Taxonomy" id="410072"/>
    <lineage>
        <taxon>Bacteria</taxon>
        <taxon>Bacillati</taxon>
        <taxon>Bacillota</taxon>
        <taxon>Clostridia</taxon>
        <taxon>Lachnospirales</taxon>
        <taxon>Lachnospiraceae</taxon>
        <taxon>Coprococcus</taxon>
    </lineage>
</organism>
<dbReference type="SMART" id="SM00858">
    <property type="entry name" value="SAF"/>
    <property type="match status" value="1"/>
</dbReference>
<gene>
    <name evidence="3" type="primary">cpaB</name>
    <name evidence="3" type="ORF">DW252_12810</name>
</gene>
<name>A0A3R6KWD7_9FIRM</name>